<dbReference type="SUPFAM" id="SSF50494">
    <property type="entry name" value="Trypsin-like serine proteases"/>
    <property type="match status" value="2"/>
</dbReference>
<dbReference type="Gene3D" id="2.40.10.10">
    <property type="entry name" value="Trypsin-like serine proteases"/>
    <property type="match status" value="2"/>
</dbReference>
<name>A0A9P7BFF6_9ASCO</name>
<keyword evidence="9" id="KW-0720">Serine protease</keyword>
<dbReference type="PANTHER" id="PTHR46366:SF8">
    <property type="entry name" value="PRO-APOPTOTIC SERINE PROTEASE NMA111"/>
    <property type="match status" value="1"/>
</dbReference>
<dbReference type="InterPro" id="IPR008721">
    <property type="entry name" value="ORC6_cyclin_first"/>
</dbReference>
<dbReference type="InterPro" id="IPR025926">
    <property type="entry name" value="PDZ-like_dom"/>
</dbReference>
<protein>
    <recommendedName>
        <fullName evidence="4">Pro-apoptotic serine protease NMA111</fullName>
    </recommendedName>
    <alternativeName>
        <fullName evidence="5">Pro-apoptotic serine protease nma111</fullName>
    </alternativeName>
</protein>
<feature type="region of interest" description="Disordered" evidence="12">
    <location>
        <begin position="158"/>
        <end position="192"/>
    </location>
</feature>
<dbReference type="GO" id="GO:0006915">
    <property type="term" value="P:apoptotic process"/>
    <property type="evidence" value="ECO:0007669"/>
    <property type="project" value="UniProtKB-KW"/>
</dbReference>
<dbReference type="GO" id="GO:0006508">
    <property type="term" value="P:proteolysis"/>
    <property type="evidence" value="ECO:0007669"/>
    <property type="project" value="InterPro"/>
</dbReference>
<feature type="compositionally biased region" description="Polar residues" evidence="12">
    <location>
        <begin position="386"/>
        <end position="395"/>
    </location>
</feature>
<keyword evidence="16" id="KW-1185">Reference proteome</keyword>
<dbReference type="Gene3D" id="2.30.42.10">
    <property type="match status" value="1"/>
</dbReference>
<dbReference type="Pfam" id="PF05460">
    <property type="entry name" value="ORC6"/>
    <property type="match status" value="1"/>
</dbReference>
<dbReference type="GO" id="GO:0005664">
    <property type="term" value="C:nuclear origin of replication recognition complex"/>
    <property type="evidence" value="ECO:0007669"/>
    <property type="project" value="InterPro"/>
</dbReference>
<evidence type="ECO:0000256" key="1">
    <source>
        <dbReference type="ARBA" id="ARBA00004123"/>
    </source>
</evidence>
<evidence type="ECO:0000259" key="14">
    <source>
        <dbReference type="Pfam" id="PF12812"/>
    </source>
</evidence>
<dbReference type="InterPro" id="IPR036034">
    <property type="entry name" value="PDZ_sf"/>
</dbReference>
<keyword evidence="10" id="KW-0238">DNA-binding</keyword>
<dbReference type="GO" id="GO:0003677">
    <property type="term" value="F:DNA binding"/>
    <property type="evidence" value="ECO:0007669"/>
    <property type="project" value="UniProtKB-KW"/>
</dbReference>
<evidence type="ECO:0000256" key="4">
    <source>
        <dbReference type="ARBA" id="ARBA00020338"/>
    </source>
</evidence>
<evidence type="ECO:0000259" key="13">
    <source>
        <dbReference type="Pfam" id="PF05460"/>
    </source>
</evidence>
<keyword evidence="9" id="KW-0645">Protease</keyword>
<dbReference type="Pfam" id="PF13365">
    <property type="entry name" value="Trypsin_2"/>
    <property type="match status" value="1"/>
</dbReference>
<feature type="compositionally biased region" description="Low complexity" evidence="12">
    <location>
        <begin position="158"/>
        <end position="168"/>
    </location>
</feature>
<feature type="region of interest" description="Disordered" evidence="12">
    <location>
        <begin position="376"/>
        <end position="396"/>
    </location>
</feature>
<evidence type="ECO:0000256" key="5">
    <source>
        <dbReference type="ARBA" id="ARBA00021524"/>
    </source>
</evidence>
<comment type="similarity">
    <text evidence="3">Belongs to the ORC6 family.</text>
</comment>
<organism evidence="15 16">
    <name type="scientific">Pichia californica</name>
    <dbReference type="NCBI Taxonomy" id="460514"/>
    <lineage>
        <taxon>Eukaryota</taxon>
        <taxon>Fungi</taxon>
        <taxon>Dikarya</taxon>
        <taxon>Ascomycota</taxon>
        <taxon>Saccharomycotina</taxon>
        <taxon>Pichiomycetes</taxon>
        <taxon>Pichiales</taxon>
        <taxon>Pichiaceae</taxon>
        <taxon>Pichia</taxon>
    </lineage>
</organism>
<evidence type="ECO:0000256" key="3">
    <source>
        <dbReference type="ARBA" id="ARBA00010840"/>
    </source>
</evidence>
<dbReference type="InterPro" id="IPR009003">
    <property type="entry name" value="Peptidase_S1_PA"/>
</dbReference>
<feature type="compositionally biased region" description="Polar residues" evidence="12">
    <location>
        <begin position="177"/>
        <end position="192"/>
    </location>
</feature>
<evidence type="ECO:0000313" key="15">
    <source>
        <dbReference type="EMBL" id="KAG0690482.1"/>
    </source>
</evidence>
<keyword evidence="11" id="KW-0539">Nucleus</keyword>
<feature type="domain" description="PDZ-like" evidence="14">
    <location>
        <begin position="1245"/>
        <end position="1320"/>
    </location>
</feature>
<reference evidence="15" key="1">
    <citation type="submission" date="2020-11" db="EMBL/GenBank/DDBJ databases">
        <title>Kefir isolates.</title>
        <authorList>
            <person name="Marcisauskas S."/>
            <person name="Kim Y."/>
            <person name="Blasche S."/>
        </authorList>
    </citation>
    <scope>NUCLEOTIDE SEQUENCE</scope>
    <source>
        <strain evidence="15">Olga-1</strain>
    </source>
</reference>
<evidence type="ECO:0000256" key="12">
    <source>
        <dbReference type="SAM" id="MobiDB-lite"/>
    </source>
</evidence>
<dbReference type="Proteomes" id="UP000697127">
    <property type="component" value="Unassembled WGS sequence"/>
</dbReference>
<keyword evidence="9" id="KW-0378">Hydrolase</keyword>
<dbReference type="EMBL" id="PUHW01000030">
    <property type="protein sequence ID" value="KAG0690482.1"/>
    <property type="molecule type" value="Genomic_DNA"/>
</dbReference>
<dbReference type="SUPFAM" id="SSF50156">
    <property type="entry name" value="PDZ domain-like"/>
    <property type="match status" value="2"/>
</dbReference>
<keyword evidence="6" id="KW-0053">Apoptosis</keyword>
<gene>
    <name evidence="15" type="ORF">C6P40_002727</name>
</gene>
<keyword evidence="7" id="KW-0235">DNA replication</keyword>
<feature type="domain" description="PDZ-like" evidence="14">
    <location>
        <begin position="764"/>
        <end position="842"/>
    </location>
</feature>
<evidence type="ECO:0000256" key="6">
    <source>
        <dbReference type="ARBA" id="ARBA00022703"/>
    </source>
</evidence>
<dbReference type="PRINTS" id="PR00834">
    <property type="entry name" value="PROTEASES2C"/>
</dbReference>
<evidence type="ECO:0000256" key="2">
    <source>
        <dbReference type="ARBA" id="ARBA00010541"/>
    </source>
</evidence>
<dbReference type="Gene3D" id="2.40.10.120">
    <property type="match status" value="1"/>
</dbReference>
<dbReference type="CDD" id="cd06786">
    <property type="entry name" value="cpPDZ1_ScNma111-like"/>
    <property type="match status" value="1"/>
</dbReference>
<evidence type="ECO:0000256" key="8">
    <source>
        <dbReference type="ARBA" id="ARBA00022737"/>
    </source>
</evidence>
<comment type="caution">
    <text evidence="15">The sequence shown here is derived from an EMBL/GenBank/DDBJ whole genome shotgun (WGS) entry which is preliminary data.</text>
</comment>
<accession>A0A9P7BFF6</accession>
<proteinExistence type="inferred from homology"/>
<comment type="subcellular location">
    <subcellularLocation>
        <location evidence="1">Nucleus</location>
    </subcellularLocation>
</comment>
<dbReference type="PANTHER" id="PTHR46366">
    <property type="entry name" value="PRO-APOPTOTIC SERINE PROTEASE NMA111"/>
    <property type="match status" value="1"/>
</dbReference>
<dbReference type="InterPro" id="IPR001940">
    <property type="entry name" value="Peptidase_S1C"/>
</dbReference>
<evidence type="ECO:0000256" key="7">
    <source>
        <dbReference type="ARBA" id="ARBA00022705"/>
    </source>
</evidence>
<dbReference type="CDD" id="cd06719">
    <property type="entry name" value="PDZ2-4_Nma111p-like"/>
    <property type="match status" value="1"/>
</dbReference>
<comment type="similarity">
    <text evidence="2">Belongs to the peptidase S1C family.</text>
</comment>
<sequence>MSSLFITSAMRDIIPTCHEPYPKEIISYANSLYVLSKRTLPLSNTEEIGRYHLCCYITIEHFQDIYKLPDPFDNKIPIPHRKMISLLQNFRSLFQTMIQSTPRANRIVDLGIQTPSSTGSNLSYSIDSQSYIDQIRAAKCNAADSVKKSLKNALLSESSLSSTTNNQSPFQTPPSTPRKSQLLKNSTPNSKLSPYKSRTKVVITTPILISFCNKFYIPEHITRHILQTFKLYQQIVNNSWGLLVGLVGISYLQLNKREITQKIGFRSKLIDALHRSQQGGLTDFEVKKYIKEVTCIISKSKWIKEARYHDYDDDLIHDSFDDDLAFNSLGSFMTSSVEYITMKDIARVEKWVKSIKRSSWMKAKILKDKKSAINSSTSIPKEENDSQATNETLYSSDEKRQRLVTENNNDSIDLDQLNNSQMDLESNSSNDIDYAYIPQSETQWQKTVERVVKSVVSIHFMQPVNFDTEVSLCSEATGFVVDCNQGIILTNRHVVGPGPFVGYAVFDNHEEVEVTPIYRDPVHDFGFLKFDVSKVKYMKIQQLELHPNLARVGEEIRVIGNDSGEKLSILSGFISRLDRNAPDYGANTYNDFNTEYIQAAASASGGSSGSPVVNIDGHAIALQAGGNSETSTDFFLPVWRVKRALEKIQQNEQVTRGTIQVQWTLEPFDKCRRLGLTSDIEEKARKIGKDVNGMLIASVTLPLGPADGLIKEGDCLISINDELITSFIQVDNIMDENINKEIKFIIQRNSINIEHYIKIGNLHDITPNKYVTVCGATFNELSYQLARIYDIPVKGCYVSDASGSFQLGGSELNNCWIIDSIDDHPTPTLNDFIEIMKIIPDKSIIPVKYHHLTDIHVPLFKNIYIDRHWSSSFKLAIRNDKTGLWDFKTIQKEPIKSKELSVKSAKFLDLPTEFEACKQLNRSFVQVDAIYELPLDSFSGHVRRVYGVIIDSIKGFVLVSRHSVCHDLCDINITIAESIIVPAKVIFLHPTKGYAIIKYDPLLVNAPVQTPKFSNIPLERGDKVVFIGYNKSLRAVVDETKISDIGVMNIPANSNAPRYKATNVEAVLIDSTSGQKCHSGILCNKEDGVIRGLWLSCDGEDDKMYTTGINITDIMWELEFLERGDEPDVKIIDVELSSVSIASARINGVPDEWISKVESCKNVDKFQFLYVPTISIGLDNKPSCSLNPGDILLEANKKLVTRIRDIDTALKELSKDDEYIKFKVVREKKVIDLDVKLTRTKSFITDQVVFWSGCALQNAHHGVRQTINKLPSEVYCTTISNGSPGRFYAVGITNFITHVNEIPTKTLEEFLKVVKQVKDNTYVKLRIVTFDNIPMAQTLKVNYHYFPTVELKKIDGKWKTIVDEKDSKE</sequence>
<dbReference type="GO" id="GO:0006260">
    <property type="term" value="P:DNA replication"/>
    <property type="evidence" value="ECO:0007669"/>
    <property type="project" value="UniProtKB-KW"/>
</dbReference>
<evidence type="ECO:0000256" key="10">
    <source>
        <dbReference type="ARBA" id="ARBA00023125"/>
    </source>
</evidence>
<dbReference type="Pfam" id="PF12812">
    <property type="entry name" value="PDZ_1"/>
    <property type="match status" value="2"/>
</dbReference>
<evidence type="ECO:0000256" key="9">
    <source>
        <dbReference type="ARBA" id="ARBA00022825"/>
    </source>
</evidence>
<dbReference type="GO" id="GO:0004252">
    <property type="term" value="F:serine-type endopeptidase activity"/>
    <property type="evidence" value="ECO:0007669"/>
    <property type="project" value="InterPro"/>
</dbReference>
<evidence type="ECO:0000313" key="16">
    <source>
        <dbReference type="Proteomes" id="UP000697127"/>
    </source>
</evidence>
<dbReference type="InterPro" id="IPR043504">
    <property type="entry name" value="Peptidase_S1_PA_chymotrypsin"/>
</dbReference>
<evidence type="ECO:0000256" key="11">
    <source>
        <dbReference type="ARBA" id="ARBA00023242"/>
    </source>
</evidence>
<feature type="domain" description="ORC6 first cyclin-like" evidence="13">
    <location>
        <begin position="10"/>
        <end position="95"/>
    </location>
</feature>
<keyword evidence="8" id="KW-0677">Repeat</keyword>